<dbReference type="PROSITE" id="PS50879">
    <property type="entry name" value="RNASE_H_1"/>
    <property type="match status" value="1"/>
</dbReference>
<feature type="domain" description="RNase H type-1" evidence="2">
    <location>
        <begin position="104"/>
        <end position="265"/>
    </location>
</feature>
<dbReference type="GO" id="GO:0003676">
    <property type="term" value="F:nucleic acid binding"/>
    <property type="evidence" value="ECO:0007669"/>
    <property type="project" value="InterPro"/>
</dbReference>
<proteinExistence type="predicted"/>
<keyword evidence="3" id="KW-1185">Reference proteome</keyword>
<name>A0AAF3EDM5_9BILA</name>
<dbReference type="InterPro" id="IPR012337">
    <property type="entry name" value="RNaseH-like_sf"/>
</dbReference>
<evidence type="ECO:0000313" key="4">
    <source>
        <dbReference type="WBParaSite" id="MBELARI_LOCUS12073"/>
    </source>
</evidence>
<dbReference type="InterPro" id="IPR002156">
    <property type="entry name" value="RNaseH_domain"/>
</dbReference>
<feature type="compositionally biased region" description="Low complexity" evidence="1">
    <location>
        <begin position="46"/>
        <end position="58"/>
    </location>
</feature>
<dbReference type="Proteomes" id="UP000887575">
    <property type="component" value="Unassembled WGS sequence"/>
</dbReference>
<dbReference type="SUPFAM" id="SSF53098">
    <property type="entry name" value="Ribonuclease H-like"/>
    <property type="match status" value="1"/>
</dbReference>
<feature type="region of interest" description="Disordered" evidence="1">
    <location>
        <begin position="324"/>
        <end position="348"/>
    </location>
</feature>
<feature type="region of interest" description="Disordered" evidence="1">
    <location>
        <begin position="23"/>
        <end position="62"/>
    </location>
</feature>
<reference evidence="4" key="1">
    <citation type="submission" date="2024-02" db="UniProtKB">
        <authorList>
            <consortium name="WormBaseParasite"/>
        </authorList>
    </citation>
    <scope>IDENTIFICATION</scope>
</reference>
<evidence type="ECO:0000313" key="3">
    <source>
        <dbReference type="Proteomes" id="UP000887575"/>
    </source>
</evidence>
<evidence type="ECO:0000259" key="2">
    <source>
        <dbReference type="PROSITE" id="PS50879"/>
    </source>
</evidence>
<dbReference type="GO" id="GO:0004523">
    <property type="term" value="F:RNA-DNA hybrid ribonuclease activity"/>
    <property type="evidence" value="ECO:0007669"/>
    <property type="project" value="InterPro"/>
</dbReference>
<dbReference type="Gene3D" id="3.30.420.10">
    <property type="entry name" value="Ribonuclease H-like superfamily/Ribonuclease H"/>
    <property type="match status" value="1"/>
</dbReference>
<dbReference type="Pfam" id="PF00075">
    <property type="entry name" value="RNase_H"/>
    <property type="match status" value="1"/>
</dbReference>
<evidence type="ECO:0000256" key="1">
    <source>
        <dbReference type="SAM" id="MobiDB-lite"/>
    </source>
</evidence>
<sequence length="348" mass="40433">MFAWFACLGHLIGRWKRALKAHNQRRSGSEEEREAAGGKSEQERTSSSSPQKAPSSAQERSLYFKRPPKTQTVWSGNYERRDYGFNDGTNNIQYDPDETHRKFFPQHVMVYCDASADLKKKITGIGAFIGFYHPVQLSRDISYYINEAQERHDNTRAEIWAATVVLQRLLVWNGVWEENGEERKSEKHKAWPIVLRSDCQSMIEGLKKMKQYKKRQEPGPSTFFDDYQNLYTLATYFEKGILFQWIKNDDPRLGEADRLARRAIRKGIQEKVPAAKAYDNLRVHITYDDETKGHKPTDAYQPSPIVAFLEYEFDNLKESLLKDCKEDFPSAEQPGTSKAQPDTKQRHH</sequence>
<dbReference type="InterPro" id="IPR036397">
    <property type="entry name" value="RNaseH_sf"/>
</dbReference>
<accession>A0AAF3EDM5</accession>
<dbReference type="WBParaSite" id="MBELARI_LOCUS12073">
    <property type="protein sequence ID" value="MBELARI_LOCUS12073"/>
    <property type="gene ID" value="MBELARI_LOCUS12073"/>
</dbReference>
<protein>
    <recommendedName>
        <fullName evidence="2">RNase H type-1 domain-containing protein</fullName>
    </recommendedName>
</protein>
<feature type="compositionally biased region" description="Basic and acidic residues" evidence="1">
    <location>
        <begin position="27"/>
        <end position="44"/>
    </location>
</feature>
<organism evidence="3 4">
    <name type="scientific">Mesorhabditis belari</name>
    <dbReference type="NCBI Taxonomy" id="2138241"/>
    <lineage>
        <taxon>Eukaryota</taxon>
        <taxon>Metazoa</taxon>
        <taxon>Ecdysozoa</taxon>
        <taxon>Nematoda</taxon>
        <taxon>Chromadorea</taxon>
        <taxon>Rhabditida</taxon>
        <taxon>Rhabditina</taxon>
        <taxon>Rhabditomorpha</taxon>
        <taxon>Rhabditoidea</taxon>
        <taxon>Rhabditidae</taxon>
        <taxon>Mesorhabditinae</taxon>
        <taxon>Mesorhabditis</taxon>
    </lineage>
</organism>
<dbReference type="AlphaFoldDB" id="A0AAF3EDM5"/>